<proteinExistence type="predicted"/>
<dbReference type="PANTHER" id="PTHR16222">
    <property type="entry name" value="ADP-RIBOSYLGLYCOHYDROLASE"/>
    <property type="match status" value="1"/>
</dbReference>
<evidence type="ECO:0000313" key="1">
    <source>
        <dbReference type="EMBL" id="WAR25846.1"/>
    </source>
</evidence>
<protein>
    <recommendedName>
        <fullName evidence="3">ADP-ribosylglycohydrolase family protein</fullName>
    </recommendedName>
</protein>
<keyword evidence="2" id="KW-1185">Reference proteome</keyword>
<evidence type="ECO:0008006" key="3">
    <source>
        <dbReference type="Google" id="ProtNLM"/>
    </source>
</evidence>
<dbReference type="Pfam" id="PF03747">
    <property type="entry name" value="ADP_ribosyl_GH"/>
    <property type="match status" value="1"/>
</dbReference>
<dbReference type="PANTHER" id="PTHR16222:SF40">
    <property type="entry name" value="ADP-RIBOSYLGLYCOHYDROLASE"/>
    <property type="match status" value="1"/>
</dbReference>
<evidence type="ECO:0000313" key="2">
    <source>
        <dbReference type="Proteomes" id="UP001164746"/>
    </source>
</evidence>
<dbReference type="InterPro" id="IPR050792">
    <property type="entry name" value="ADP-ribosylglycohydrolase"/>
</dbReference>
<name>A0ABY7FYE1_MYAAR</name>
<dbReference type="InterPro" id="IPR036705">
    <property type="entry name" value="Ribosyl_crysJ1_sf"/>
</dbReference>
<dbReference type="Proteomes" id="UP001164746">
    <property type="component" value="Chromosome 14"/>
</dbReference>
<dbReference type="Gene3D" id="1.10.4080.10">
    <property type="entry name" value="ADP-ribosylation/Crystallin J1"/>
    <property type="match status" value="2"/>
</dbReference>
<gene>
    <name evidence="1" type="ORF">MAR_011550</name>
</gene>
<dbReference type="EMBL" id="CP111025">
    <property type="protein sequence ID" value="WAR25846.1"/>
    <property type="molecule type" value="Genomic_DNA"/>
</dbReference>
<sequence>MEYSGKVKLVPINRPRKHPYRVSRVLRREVHRTYDKIYATIYGQCVGDALGLLTEGLTKEEIKRVDPVEFARRLMYWSDQGLPELGDEGNAGMDSQVKAVVTHPQFSEEPLKWQGQPYWGCINMRPWGRCEASCVAVSAAIAMLIQKSPQHMKKSGKYDIEGIIDDCFVYASRLLSTDQQVKELKAYMYPPGLKEMRLDDPAKASYTYKAVGAGFWALRQKDFRQAIQAIVLEGGDADANAAVAGALLGCKLGLDAIPRSWMEPLKHRAWLDELIDRYFDIIERKKREKETVV</sequence>
<organism evidence="1 2">
    <name type="scientific">Mya arenaria</name>
    <name type="common">Soft-shell clam</name>
    <dbReference type="NCBI Taxonomy" id="6604"/>
    <lineage>
        <taxon>Eukaryota</taxon>
        <taxon>Metazoa</taxon>
        <taxon>Spiralia</taxon>
        <taxon>Lophotrochozoa</taxon>
        <taxon>Mollusca</taxon>
        <taxon>Bivalvia</taxon>
        <taxon>Autobranchia</taxon>
        <taxon>Heteroconchia</taxon>
        <taxon>Euheterodonta</taxon>
        <taxon>Imparidentia</taxon>
        <taxon>Neoheterodontei</taxon>
        <taxon>Myida</taxon>
        <taxon>Myoidea</taxon>
        <taxon>Myidae</taxon>
        <taxon>Mya</taxon>
    </lineage>
</organism>
<dbReference type="InterPro" id="IPR005502">
    <property type="entry name" value="Ribosyl_crysJ1"/>
</dbReference>
<accession>A0ABY7FYE1</accession>
<dbReference type="SUPFAM" id="SSF101478">
    <property type="entry name" value="ADP-ribosylglycohydrolase"/>
    <property type="match status" value="1"/>
</dbReference>
<reference evidence="1" key="1">
    <citation type="submission" date="2022-11" db="EMBL/GenBank/DDBJ databases">
        <title>Centuries of genome instability and evolution in soft-shell clam transmissible cancer (bioRxiv).</title>
        <authorList>
            <person name="Hart S.F.M."/>
            <person name="Yonemitsu M.A."/>
            <person name="Giersch R.M."/>
            <person name="Beal B.F."/>
            <person name="Arriagada G."/>
            <person name="Davis B.W."/>
            <person name="Ostrander E.A."/>
            <person name="Goff S.P."/>
            <person name="Metzger M.J."/>
        </authorList>
    </citation>
    <scope>NUCLEOTIDE SEQUENCE</scope>
    <source>
        <strain evidence="1">MELC-2E11</strain>
        <tissue evidence="1">Siphon/mantle</tissue>
    </source>
</reference>